<feature type="region of interest" description="Disordered" evidence="1">
    <location>
        <begin position="113"/>
        <end position="142"/>
    </location>
</feature>
<reference evidence="2" key="1">
    <citation type="journal article" date="2015" name="PLoS Negl. Trop. Dis.">
        <title>Deep Sequencing Analysis of the Ixodes ricinus Haemocytome.</title>
        <authorList>
            <person name="Kotsyfakis M."/>
            <person name="Kopacek P."/>
            <person name="Franta Z."/>
            <person name="Pedra J.H."/>
            <person name="Ribeiro J.M."/>
        </authorList>
    </citation>
    <scope>NUCLEOTIDE SEQUENCE</scope>
</reference>
<dbReference type="EMBL" id="GBIH01001003">
    <property type="protein sequence ID" value="JAC93707.1"/>
    <property type="molecule type" value="mRNA"/>
</dbReference>
<sequence>MGLDHDNADFQISTVFDNGRLPVRRRQRASDPTSATGRSPVRVPRRLLRDALLHRTDSLSSRGAPDRDCPDCGDIEQHILPRRELCAARQREGATMGAASDEEEIYGFWDAESREKGSAGSSARLSSSRRERRSKGSVCGKEFASTNLMRRRRIKGAM</sequence>
<evidence type="ECO:0000313" key="2">
    <source>
        <dbReference type="EMBL" id="JAC93707.1"/>
    </source>
</evidence>
<proteinExistence type="evidence at transcript level"/>
<evidence type="ECO:0000256" key="1">
    <source>
        <dbReference type="SAM" id="MobiDB-lite"/>
    </source>
</evidence>
<protein>
    <submittedName>
        <fullName evidence="2">Uncharacterized protein</fullName>
    </submittedName>
</protein>
<feature type="region of interest" description="Disordered" evidence="1">
    <location>
        <begin position="21"/>
        <end position="40"/>
    </location>
</feature>
<name>A0A090XA22_IXORI</name>
<accession>A0A090XA22</accession>
<organism evidence="2">
    <name type="scientific">Ixodes ricinus</name>
    <name type="common">Common tick</name>
    <name type="synonym">Acarus ricinus</name>
    <dbReference type="NCBI Taxonomy" id="34613"/>
    <lineage>
        <taxon>Eukaryota</taxon>
        <taxon>Metazoa</taxon>
        <taxon>Ecdysozoa</taxon>
        <taxon>Arthropoda</taxon>
        <taxon>Chelicerata</taxon>
        <taxon>Arachnida</taxon>
        <taxon>Acari</taxon>
        <taxon>Parasitiformes</taxon>
        <taxon>Ixodida</taxon>
        <taxon>Ixodoidea</taxon>
        <taxon>Ixodidae</taxon>
        <taxon>Ixodinae</taxon>
        <taxon>Ixodes</taxon>
    </lineage>
</organism>
<dbReference type="AlphaFoldDB" id="A0A090XA22"/>